<name>A0ABU7ESU4_9TELE</name>
<evidence type="ECO:0000313" key="2">
    <source>
        <dbReference type="Proteomes" id="UP001352852"/>
    </source>
</evidence>
<reference evidence="1 2" key="1">
    <citation type="submission" date="2021-06" db="EMBL/GenBank/DDBJ databases">
        <authorList>
            <person name="Palmer J.M."/>
        </authorList>
    </citation>
    <scope>NUCLEOTIDE SEQUENCE [LARGE SCALE GENOMIC DNA]</scope>
    <source>
        <strain evidence="1 2">CL_MEX2019</strain>
        <tissue evidence="1">Muscle</tissue>
    </source>
</reference>
<keyword evidence="2" id="KW-1185">Reference proteome</keyword>
<dbReference type="EMBL" id="JAHUTJ010066339">
    <property type="protein sequence ID" value="MED6290271.1"/>
    <property type="molecule type" value="Genomic_DNA"/>
</dbReference>
<dbReference type="Proteomes" id="UP001352852">
    <property type="component" value="Unassembled WGS sequence"/>
</dbReference>
<gene>
    <name evidence="1" type="ORF">CHARACLAT_011429</name>
</gene>
<protein>
    <submittedName>
        <fullName evidence="1">Uncharacterized protein</fullName>
    </submittedName>
</protein>
<comment type="caution">
    <text evidence="1">The sequence shown here is derived from an EMBL/GenBank/DDBJ whole genome shotgun (WGS) entry which is preliminary data.</text>
</comment>
<proteinExistence type="predicted"/>
<accession>A0ABU7ESU4</accession>
<evidence type="ECO:0000313" key="1">
    <source>
        <dbReference type="EMBL" id="MED6290271.1"/>
    </source>
</evidence>
<organism evidence="1 2">
    <name type="scientific">Characodon lateralis</name>
    <dbReference type="NCBI Taxonomy" id="208331"/>
    <lineage>
        <taxon>Eukaryota</taxon>
        <taxon>Metazoa</taxon>
        <taxon>Chordata</taxon>
        <taxon>Craniata</taxon>
        <taxon>Vertebrata</taxon>
        <taxon>Euteleostomi</taxon>
        <taxon>Actinopterygii</taxon>
        <taxon>Neopterygii</taxon>
        <taxon>Teleostei</taxon>
        <taxon>Neoteleostei</taxon>
        <taxon>Acanthomorphata</taxon>
        <taxon>Ovalentaria</taxon>
        <taxon>Atherinomorphae</taxon>
        <taxon>Cyprinodontiformes</taxon>
        <taxon>Goodeidae</taxon>
        <taxon>Characodon</taxon>
    </lineage>
</organism>
<sequence>MLKDLLYLRPILRETREGNERGYRFFLSFEKGPVMHKVQGHISFPALPSPAHTHAQQHTHFYASKQSFNYFEHLIGCAFKKTVSQLQFSSVEDDYHGLFSVFC</sequence>